<keyword evidence="3" id="KW-0804">Transcription</keyword>
<evidence type="ECO:0000256" key="4">
    <source>
        <dbReference type="SAM" id="MobiDB-lite"/>
    </source>
</evidence>
<dbReference type="PANTHER" id="PTHR30363">
    <property type="entry name" value="HTH-TYPE TRANSCRIPTIONAL REGULATOR SRLR-RELATED"/>
    <property type="match status" value="1"/>
</dbReference>
<dbReference type="GO" id="GO:0003677">
    <property type="term" value="F:DNA binding"/>
    <property type="evidence" value="ECO:0007669"/>
    <property type="project" value="UniProtKB-KW"/>
</dbReference>
<dbReference type="InterPro" id="IPR001034">
    <property type="entry name" value="DeoR_HTH"/>
</dbReference>
<dbReference type="Pfam" id="PF08220">
    <property type="entry name" value="HTH_DeoR"/>
    <property type="match status" value="1"/>
</dbReference>
<accession>A0A5C5YR72</accession>
<dbReference type="SMART" id="SM01134">
    <property type="entry name" value="DeoRC"/>
    <property type="match status" value="1"/>
</dbReference>
<dbReference type="Proteomes" id="UP000318478">
    <property type="component" value="Unassembled WGS sequence"/>
</dbReference>
<dbReference type="PANTHER" id="PTHR30363:SF44">
    <property type="entry name" value="AGA OPERON TRANSCRIPTIONAL REPRESSOR-RELATED"/>
    <property type="match status" value="1"/>
</dbReference>
<dbReference type="PROSITE" id="PS51000">
    <property type="entry name" value="HTH_DEOR_2"/>
    <property type="match status" value="1"/>
</dbReference>
<dbReference type="PRINTS" id="PR00037">
    <property type="entry name" value="HTHLACR"/>
</dbReference>
<evidence type="ECO:0000256" key="3">
    <source>
        <dbReference type="ARBA" id="ARBA00023163"/>
    </source>
</evidence>
<reference evidence="6 7" key="1">
    <citation type="submission" date="2019-02" db="EMBL/GenBank/DDBJ databases">
        <title>Deep-cultivation of Planctomycetes and their phenomic and genomic characterization uncovers novel biology.</title>
        <authorList>
            <person name="Wiegand S."/>
            <person name="Jogler M."/>
            <person name="Boedeker C."/>
            <person name="Pinto D."/>
            <person name="Vollmers J."/>
            <person name="Rivas-Marin E."/>
            <person name="Kohn T."/>
            <person name="Peeters S.H."/>
            <person name="Heuer A."/>
            <person name="Rast P."/>
            <person name="Oberbeckmann S."/>
            <person name="Bunk B."/>
            <person name="Jeske O."/>
            <person name="Meyerdierks A."/>
            <person name="Storesund J.E."/>
            <person name="Kallscheuer N."/>
            <person name="Luecker S."/>
            <person name="Lage O.M."/>
            <person name="Pohl T."/>
            <person name="Merkel B.J."/>
            <person name="Hornburger P."/>
            <person name="Mueller R.-W."/>
            <person name="Bruemmer F."/>
            <person name="Labrenz M."/>
            <person name="Spormann A.M."/>
            <person name="Op Den Camp H."/>
            <person name="Overmann J."/>
            <person name="Amann R."/>
            <person name="Jetten M.S.M."/>
            <person name="Mascher T."/>
            <person name="Medema M.H."/>
            <person name="Devos D.P."/>
            <person name="Kaster A.-K."/>
            <person name="Ovreas L."/>
            <person name="Rohde M."/>
            <person name="Galperin M.Y."/>
            <person name="Jogler C."/>
        </authorList>
    </citation>
    <scope>NUCLEOTIDE SEQUENCE [LARGE SCALE GENOMIC DNA]</scope>
    <source>
        <strain evidence="6 7">Pla123a</strain>
    </source>
</reference>
<dbReference type="GO" id="GO:0003700">
    <property type="term" value="F:DNA-binding transcription factor activity"/>
    <property type="evidence" value="ECO:0007669"/>
    <property type="project" value="InterPro"/>
</dbReference>
<dbReference type="Gene3D" id="1.10.10.10">
    <property type="entry name" value="Winged helix-like DNA-binding domain superfamily/Winged helix DNA-binding domain"/>
    <property type="match status" value="1"/>
</dbReference>
<evidence type="ECO:0000259" key="5">
    <source>
        <dbReference type="PROSITE" id="PS51000"/>
    </source>
</evidence>
<organism evidence="6 7">
    <name type="scientific">Posidoniimonas polymericola</name>
    <dbReference type="NCBI Taxonomy" id="2528002"/>
    <lineage>
        <taxon>Bacteria</taxon>
        <taxon>Pseudomonadati</taxon>
        <taxon>Planctomycetota</taxon>
        <taxon>Planctomycetia</taxon>
        <taxon>Pirellulales</taxon>
        <taxon>Lacipirellulaceae</taxon>
        <taxon>Posidoniimonas</taxon>
    </lineage>
</organism>
<name>A0A5C5YR72_9BACT</name>
<sequence>MAQDALPQAAPLPQERHDQILALLDQEGAVRVALLAQRFSVAEETIRRDLERLGEAGLLVRTHGGALRLRDDRQDPPISVRRTTNAAQKRAIALRAVELVREGDTIALDASSTVLELAAALPDMPLTVVTNSVEAAQLLAGRTHIHATLTGGELDDSLVGMLGPIAEGTLRQFAFDKAFLSCKAIDPRRGMSEASVAHASLKRWLLDLSDVSILCADHSKFGVRSVSFFGMLADVGVLITDDQTNADFLQPLGAAGVETLIASPATAQQPSGGRSAGGKSTKSDPTKAAGKVTKAGV</sequence>
<dbReference type="InterPro" id="IPR036390">
    <property type="entry name" value="WH_DNA-bd_sf"/>
</dbReference>
<keyword evidence="7" id="KW-1185">Reference proteome</keyword>
<dbReference type="Pfam" id="PF00455">
    <property type="entry name" value="DeoRC"/>
    <property type="match status" value="1"/>
</dbReference>
<evidence type="ECO:0000256" key="1">
    <source>
        <dbReference type="ARBA" id="ARBA00023015"/>
    </source>
</evidence>
<dbReference type="SUPFAM" id="SSF46785">
    <property type="entry name" value="Winged helix' DNA-binding domain"/>
    <property type="match status" value="1"/>
</dbReference>
<dbReference type="EMBL" id="SJPO01000004">
    <property type="protein sequence ID" value="TWT77442.1"/>
    <property type="molecule type" value="Genomic_DNA"/>
</dbReference>
<keyword evidence="1" id="KW-0805">Transcription regulation</keyword>
<proteinExistence type="predicted"/>
<evidence type="ECO:0000256" key="2">
    <source>
        <dbReference type="ARBA" id="ARBA00023125"/>
    </source>
</evidence>
<dbReference type="PROSITE" id="PS00894">
    <property type="entry name" value="HTH_DEOR_1"/>
    <property type="match status" value="1"/>
</dbReference>
<evidence type="ECO:0000313" key="6">
    <source>
        <dbReference type="EMBL" id="TWT77442.1"/>
    </source>
</evidence>
<dbReference type="InterPro" id="IPR018356">
    <property type="entry name" value="Tscrpt_reg_HTH_DeoR_CS"/>
</dbReference>
<dbReference type="InterPro" id="IPR036388">
    <property type="entry name" value="WH-like_DNA-bd_sf"/>
</dbReference>
<protein>
    <submittedName>
        <fullName evidence="6">Glucitol operon repressor</fullName>
    </submittedName>
</protein>
<keyword evidence="2" id="KW-0238">DNA-binding</keyword>
<dbReference type="InterPro" id="IPR037171">
    <property type="entry name" value="NagB/RpiA_transferase-like"/>
</dbReference>
<evidence type="ECO:0000313" key="7">
    <source>
        <dbReference type="Proteomes" id="UP000318478"/>
    </source>
</evidence>
<dbReference type="InterPro" id="IPR014036">
    <property type="entry name" value="DeoR-like_C"/>
</dbReference>
<dbReference type="InterPro" id="IPR050313">
    <property type="entry name" value="Carb_Metab_HTH_regulators"/>
</dbReference>
<dbReference type="Gene3D" id="3.40.50.1360">
    <property type="match status" value="1"/>
</dbReference>
<comment type="caution">
    <text evidence="6">The sequence shown here is derived from an EMBL/GenBank/DDBJ whole genome shotgun (WGS) entry which is preliminary data.</text>
</comment>
<dbReference type="SMART" id="SM00420">
    <property type="entry name" value="HTH_DEOR"/>
    <property type="match status" value="1"/>
</dbReference>
<dbReference type="RefSeq" id="WP_197527853.1">
    <property type="nucleotide sequence ID" value="NZ_SJPO01000004.1"/>
</dbReference>
<feature type="region of interest" description="Disordered" evidence="4">
    <location>
        <begin position="263"/>
        <end position="297"/>
    </location>
</feature>
<dbReference type="AlphaFoldDB" id="A0A5C5YR72"/>
<dbReference type="SUPFAM" id="SSF100950">
    <property type="entry name" value="NagB/RpiA/CoA transferase-like"/>
    <property type="match status" value="1"/>
</dbReference>
<feature type="domain" description="HTH deoR-type" evidence="5">
    <location>
        <begin position="13"/>
        <end position="68"/>
    </location>
</feature>
<gene>
    <name evidence="6" type="primary">srlR_2</name>
    <name evidence="6" type="ORF">Pla123a_21030</name>
</gene>